<dbReference type="AlphaFoldDB" id="A0A8H7AC68"/>
<protein>
    <submittedName>
        <fullName evidence="1">Uncharacterized protein</fullName>
    </submittedName>
</protein>
<reference evidence="1" key="1">
    <citation type="submission" date="2020-02" db="EMBL/GenBank/DDBJ databases">
        <authorList>
            <person name="Palmer J.M."/>
        </authorList>
    </citation>
    <scope>NUCLEOTIDE SEQUENCE</scope>
    <source>
        <strain evidence="1">EPUS1.4</strain>
        <tissue evidence="1">Thallus</tissue>
    </source>
</reference>
<organism evidence="1 2">
    <name type="scientific">Endocarpon pusillum</name>
    <dbReference type="NCBI Taxonomy" id="364733"/>
    <lineage>
        <taxon>Eukaryota</taxon>
        <taxon>Fungi</taxon>
        <taxon>Dikarya</taxon>
        <taxon>Ascomycota</taxon>
        <taxon>Pezizomycotina</taxon>
        <taxon>Eurotiomycetes</taxon>
        <taxon>Chaetothyriomycetidae</taxon>
        <taxon>Verrucariales</taxon>
        <taxon>Verrucariaceae</taxon>
        <taxon>Endocarpon</taxon>
    </lineage>
</organism>
<dbReference type="EMBL" id="JAACFV010000137">
    <property type="protein sequence ID" value="KAF7504457.1"/>
    <property type="molecule type" value="Genomic_DNA"/>
</dbReference>
<accession>A0A8H7AC68</accession>
<name>A0A8H7AC68_9EURO</name>
<evidence type="ECO:0000313" key="1">
    <source>
        <dbReference type="EMBL" id="KAF7504457.1"/>
    </source>
</evidence>
<gene>
    <name evidence="1" type="ORF">GJ744_002194</name>
</gene>
<keyword evidence="2" id="KW-1185">Reference proteome</keyword>
<comment type="caution">
    <text evidence="1">The sequence shown here is derived from an EMBL/GenBank/DDBJ whole genome shotgun (WGS) entry which is preliminary data.</text>
</comment>
<sequence>MSAGTFLELGEVCIGTKDASQNFATGAQVLSLLQVRFCGQLKLFYGLLHDLENRFYTGRFRAGQLHTCLHLCCLA</sequence>
<dbReference type="Proteomes" id="UP000606974">
    <property type="component" value="Unassembled WGS sequence"/>
</dbReference>
<evidence type="ECO:0000313" key="2">
    <source>
        <dbReference type="Proteomes" id="UP000606974"/>
    </source>
</evidence>
<proteinExistence type="predicted"/>